<comment type="caution">
    <text evidence="1">The sequence shown here is derived from an EMBL/GenBank/DDBJ whole genome shotgun (WGS) entry which is preliminary data.</text>
</comment>
<gene>
    <name evidence="1" type="ORF">HCN44_010823</name>
</gene>
<sequence>MQAMIPGQIPQGQINMQGEMQQQQIYPGMMAQQRPPYTDYFELIRQQNLLKFQHLRQTLMVAQHQQEASMQQTYAQQQQEHYYRQHYQAQQAQLGLIPNPGMAGHQSNTQRMMRPVVPNNYSHHHLLQQQQLQQHGQHLLEMQQQMIDPRSQMTTRPMAPGYPPQNQQYNDVSNYELMGYLPYYYPM</sequence>
<evidence type="ECO:0000313" key="1">
    <source>
        <dbReference type="EMBL" id="KAF7992003.1"/>
    </source>
</evidence>
<accession>A0A834XT48</accession>
<dbReference type="EMBL" id="JACMRX010000004">
    <property type="protein sequence ID" value="KAF7992003.1"/>
    <property type="molecule type" value="Genomic_DNA"/>
</dbReference>
<evidence type="ECO:0000313" key="2">
    <source>
        <dbReference type="Proteomes" id="UP000639338"/>
    </source>
</evidence>
<organism evidence="1 2">
    <name type="scientific">Aphidius gifuensis</name>
    <name type="common">Parasitoid wasp</name>
    <dbReference type="NCBI Taxonomy" id="684658"/>
    <lineage>
        <taxon>Eukaryota</taxon>
        <taxon>Metazoa</taxon>
        <taxon>Ecdysozoa</taxon>
        <taxon>Arthropoda</taxon>
        <taxon>Hexapoda</taxon>
        <taxon>Insecta</taxon>
        <taxon>Pterygota</taxon>
        <taxon>Neoptera</taxon>
        <taxon>Endopterygota</taxon>
        <taxon>Hymenoptera</taxon>
        <taxon>Apocrita</taxon>
        <taxon>Ichneumonoidea</taxon>
        <taxon>Braconidae</taxon>
        <taxon>Aphidiinae</taxon>
        <taxon>Aphidius</taxon>
    </lineage>
</organism>
<keyword evidence="2" id="KW-1185">Reference proteome</keyword>
<dbReference type="AlphaFoldDB" id="A0A834XT48"/>
<name>A0A834XT48_APHGI</name>
<protein>
    <submittedName>
        <fullName evidence="1">Uncharacterized protein</fullName>
    </submittedName>
</protein>
<reference evidence="1 2" key="1">
    <citation type="submission" date="2020-08" db="EMBL/GenBank/DDBJ databases">
        <title>Aphidius gifuensis genome sequencing and assembly.</title>
        <authorList>
            <person name="Du Z."/>
        </authorList>
    </citation>
    <scope>NUCLEOTIDE SEQUENCE [LARGE SCALE GENOMIC DNA]</scope>
    <source>
        <strain evidence="1">YNYX2018</strain>
        <tissue evidence="1">Adults</tissue>
    </source>
</reference>
<proteinExistence type="predicted"/>
<dbReference type="Proteomes" id="UP000639338">
    <property type="component" value="Unassembled WGS sequence"/>
</dbReference>